<proteinExistence type="predicted"/>
<protein>
    <recommendedName>
        <fullName evidence="3">DUF4102 domain-containing protein</fullName>
    </recommendedName>
</protein>
<dbReference type="Proteomes" id="UP000675121">
    <property type="component" value="Unassembled WGS sequence"/>
</dbReference>
<dbReference type="InterPro" id="IPR038488">
    <property type="entry name" value="Integrase_DNA-bd_sf"/>
</dbReference>
<keyword evidence="2" id="KW-1185">Reference proteome</keyword>
<sequence>MERRRVGSVRITEFALRNLKPGNALYKVADRDYMYVTVFSAGTISFRYDYRVNGQ</sequence>
<dbReference type="AlphaFoldDB" id="A0A9N8N091"/>
<name>A0A9N8N091_9BURK</name>
<accession>A0A9N8N091</accession>
<reference evidence="1" key="1">
    <citation type="submission" date="2021-02" db="EMBL/GenBank/DDBJ databases">
        <authorList>
            <person name="Vanwijnsberghe S."/>
        </authorList>
    </citation>
    <scope>NUCLEOTIDE SEQUENCE</scope>
    <source>
        <strain evidence="1">R-70211</strain>
    </source>
</reference>
<gene>
    <name evidence="1" type="ORF">R70211_03361</name>
</gene>
<comment type="caution">
    <text evidence="1">The sequence shown here is derived from an EMBL/GenBank/DDBJ whole genome shotgun (WGS) entry which is preliminary data.</text>
</comment>
<dbReference type="EMBL" id="CAJNAS010000008">
    <property type="protein sequence ID" value="CAE6902074.1"/>
    <property type="molecule type" value="Genomic_DNA"/>
</dbReference>
<evidence type="ECO:0000313" key="1">
    <source>
        <dbReference type="EMBL" id="CAE6902074.1"/>
    </source>
</evidence>
<evidence type="ECO:0008006" key="3">
    <source>
        <dbReference type="Google" id="ProtNLM"/>
    </source>
</evidence>
<organism evidence="1 2">
    <name type="scientific">Paraburkholderia domus</name>
    <dbReference type="NCBI Taxonomy" id="2793075"/>
    <lineage>
        <taxon>Bacteria</taxon>
        <taxon>Pseudomonadati</taxon>
        <taxon>Pseudomonadota</taxon>
        <taxon>Betaproteobacteria</taxon>
        <taxon>Burkholderiales</taxon>
        <taxon>Burkholderiaceae</taxon>
        <taxon>Paraburkholderia</taxon>
    </lineage>
</organism>
<dbReference type="Gene3D" id="3.30.160.390">
    <property type="entry name" value="Integrase, DNA-binding domain"/>
    <property type="match status" value="1"/>
</dbReference>
<evidence type="ECO:0000313" key="2">
    <source>
        <dbReference type="Proteomes" id="UP000675121"/>
    </source>
</evidence>